<dbReference type="RefSeq" id="WP_114793204.1">
    <property type="nucleotide sequence ID" value="NZ_CP139960.1"/>
</dbReference>
<evidence type="ECO:0008006" key="3">
    <source>
        <dbReference type="Google" id="ProtNLM"/>
    </source>
</evidence>
<dbReference type="Proteomes" id="UP001325680">
    <property type="component" value="Chromosome"/>
</dbReference>
<evidence type="ECO:0000313" key="1">
    <source>
        <dbReference type="EMBL" id="WQD36870.1"/>
    </source>
</evidence>
<proteinExistence type="predicted"/>
<accession>A0ABZ0W458</accession>
<dbReference type="EMBL" id="CP139960">
    <property type="protein sequence ID" value="WQD36870.1"/>
    <property type="molecule type" value="Genomic_DNA"/>
</dbReference>
<dbReference type="SUPFAM" id="SSF109604">
    <property type="entry name" value="HD-domain/PDEase-like"/>
    <property type="match status" value="1"/>
</dbReference>
<protein>
    <recommendedName>
        <fullName evidence="3">Metal-dependent HD superfamily phosphohydrolase</fullName>
    </recommendedName>
</protein>
<dbReference type="PANTHER" id="PTHR21174:SF0">
    <property type="entry name" value="HD PHOSPHOHYDROLASE FAMILY PROTEIN-RELATED"/>
    <property type="match status" value="1"/>
</dbReference>
<gene>
    <name evidence="1" type="ORF">U0035_14455</name>
</gene>
<reference evidence="1 2" key="1">
    <citation type="submission" date="2023-12" db="EMBL/GenBank/DDBJ databases">
        <title>Genome sequencing and assembly of bacterial species from a model synthetic community.</title>
        <authorList>
            <person name="Hogle S.L."/>
        </authorList>
    </citation>
    <scope>NUCLEOTIDE SEQUENCE [LARGE SCALE GENOMIC DNA]</scope>
    <source>
        <strain evidence="1 2">HAMBI_3031</strain>
    </source>
</reference>
<organism evidence="1 2">
    <name type="scientific">Niabella yanshanensis</name>
    <dbReference type="NCBI Taxonomy" id="577386"/>
    <lineage>
        <taxon>Bacteria</taxon>
        <taxon>Pseudomonadati</taxon>
        <taxon>Bacteroidota</taxon>
        <taxon>Chitinophagia</taxon>
        <taxon>Chitinophagales</taxon>
        <taxon>Chitinophagaceae</taxon>
        <taxon>Niabella</taxon>
    </lineage>
</organism>
<name>A0ABZ0W458_9BACT</name>
<keyword evidence="2" id="KW-1185">Reference proteome</keyword>
<dbReference type="PIRSF" id="PIRSF035170">
    <property type="entry name" value="HD_phosphohydro"/>
    <property type="match status" value="1"/>
</dbReference>
<dbReference type="InterPro" id="IPR009218">
    <property type="entry name" value="HD_phosphohydro"/>
</dbReference>
<sequence>MLENSFKLLLINYTDNSRITDRYWDEINTCYAEPHRHYHTILHLNNFLKELTAIRTRLENWPAVLFALYYHDIIYDPLRSDNEEQSAILARERMEQISVPGFIIGAVASCIMATRSHEVNDSPDVNYFTDADLSVLGQAPDIYKAYNNNIRKEYRGYPDAIYYRGRKKVLSDFLQMTHIFKTDFFYDKYEEQARINIKAEIAWLDNSKLL</sequence>
<dbReference type="PANTHER" id="PTHR21174">
    <property type="match status" value="1"/>
</dbReference>
<evidence type="ECO:0000313" key="2">
    <source>
        <dbReference type="Proteomes" id="UP001325680"/>
    </source>
</evidence>
<dbReference type="Gene3D" id="1.10.3210.10">
    <property type="entry name" value="Hypothetical protein af1432"/>
    <property type="match status" value="1"/>
</dbReference>